<dbReference type="GO" id="GO:0000105">
    <property type="term" value="P:L-histidine biosynthetic process"/>
    <property type="evidence" value="ECO:0007669"/>
    <property type="project" value="UniProtKB-UniRule"/>
</dbReference>
<dbReference type="PANTHER" id="PTHR21235">
    <property type="entry name" value="IMIDAZOLE GLYCEROL PHOSPHATE SYNTHASE SUBUNIT HISF/H IGP SYNTHASE SUBUNIT HISF/H"/>
    <property type="match status" value="1"/>
</dbReference>
<keyword evidence="8 11" id="KW-0456">Lyase</keyword>
<comment type="subunit">
    <text evidence="4 11">Heterodimer of HisH and HisF.</text>
</comment>
<evidence type="ECO:0000256" key="9">
    <source>
        <dbReference type="ARBA" id="ARBA00025475"/>
    </source>
</evidence>
<proteinExistence type="inferred from homology"/>
<feature type="active site" evidence="11">
    <location>
        <position position="130"/>
    </location>
</feature>
<dbReference type="Proteomes" id="UP000256520">
    <property type="component" value="Unassembled WGS sequence"/>
</dbReference>
<evidence type="ECO:0000256" key="10">
    <source>
        <dbReference type="ARBA" id="ARBA00047838"/>
    </source>
</evidence>
<evidence type="ECO:0000256" key="5">
    <source>
        <dbReference type="ARBA" id="ARBA00022490"/>
    </source>
</evidence>
<evidence type="ECO:0000256" key="4">
    <source>
        <dbReference type="ARBA" id="ARBA00011152"/>
    </source>
</evidence>
<dbReference type="EMBL" id="PIOD01000003">
    <property type="protein sequence ID" value="RDW21169.1"/>
    <property type="molecule type" value="Genomic_DNA"/>
</dbReference>
<comment type="function">
    <text evidence="9 11">IGPS catalyzes the conversion of PRFAR and glutamine to IGP, AICAR and glutamate. The HisF subunit catalyzes the cyclization activity that produces IGP and AICAR from PRFAR using the ammonia provided by the HisH subunit.</text>
</comment>
<keyword evidence="5 11" id="KW-0963">Cytoplasm</keyword>
<evidence type="ECO:0000256" key="7">
    <source>
        <dbReference type="ARBA" id="ARBA00023102"/>
    </source>
</evidence>
<comment type="catalytic activity">
    <reaction evidence="10 11">
        <text>5-[(5-phospho-1-deoxy-D-ribulos-1-ylimino)methylamino]-1-(5-phospho-beta-D-ribosyl)imidazole-4-carboxamide + L-glutamine = D-erythro-1-(imidazol-4-yl)glycerol 3-phosphate + 5-amino-1-(5-phospho-beta-D-ribosyl)imidazole-4-carboxamide + L-glutamate + H(+)</text>
        <dbReference type="Rhea" id="RHEA:24793"/>
        <dbReference type="ChEBI" id="CHEBI:15378"/>
        <dbReference type="ChEBI" id="CHEBI:29985"/>
        <dbReference type="ChEBI" id="CHEBI:58278"/>
        <dbReference type="ChEBI" id="CHEBI:58359"/>
        <dbReference type="ChEBI" id="CHEBI:58475"/>
        <dbReference type="ChEBI" id="CHEBI:58525"/>
        <dbReference type="EC" id="4.3.2.10"/>
    </reaction>
</comment>
<dbReference type="OrthoDB" id="9781903at2"/>
<comment type="pathway">
    <text evidence="2 11">Amino-acid biosynthesis; L-histidine biosynthesis; L-histidine from 5-phospho-alpha-D-ribose 1-diphosphate: step 5/9.</text>
</comment>
<evidence type="ECO:0000256" key="2">
    <source>
        <dbReference type="ARBA" id="ARBA00005091"/>
    </source>
</evidence>
<dbReference type="InterPro" id="IPR013785">
    <property type="entry name" value="Aldolase_TIM"/>
</dbReference>
<dbReference type="EC" id="4.3.2.10" evidence="11"/>
<reference evidence="14" key="1">
    <citation type="submission" date="2017-11" db="EMBL/GenBank/DDBJ databases">
        <authorList>
            <person name="Zhu W."/>
        </authorList>
    </citation>
    <scope>NUCLEOTIDE SEQUENCE [LARGE SCALE GENOMIC DNA]</scope>
    <source>
        <strain evidence="14">CAU 1051</strain>
    </source>
</reference>
<evidence type="ECO:0000313" key="14">
    <source>
        <dbReference type="Proteomes" id="UP000256520"/>
    </source>
</evidence>
<comment type="similarity">
    <text evidence="3 11 12">Belongs to the HisA/HisF family.</text>
</comment>
<dbReference type="GO" id="GO:0000107">
    <property type="term" value="F:imidazoleglycerol-phosphate synthase activity"/>
    <property type="evidence" value="ECO:0007669"/>
    <property type="project" value="UniProtKB-UniRule"/>
</dbReference>
<keyword evidence="7 11" id="KW-0368">Histidine biosynthesis</keyword>
<dbReference type="GO" id="GO:0016829">
    <property type="term" value="F:lyase activity"/>
    <property type="evidence" value="ECO:0007669"/>
    <property type="project" value="UniProtKB-KW"/>
</dbReference>
<comment type="subcellular location">
    <subcellularLocation>
        <location evidence="1 11">Cytoplasm</location>
    </subcellularLocation>
</comment>
<dbReference type="InterPro" id="IPR011060">
    <property type="entry name" value="RibuloseP-bd_barrel"/>
</dbReference>
<dbReference type="NCBIfam" id="TIGR00735">
    <property type="entry name" value="hisF"/>
    <property type="match status" value="1"/>
</dbReference>
<dbReference type="Pfam" id="PF00977">
    <property type="entry name" value="His_biosynth"/>
    <property type="match status" value="1"/>
</dbReference>
<dbReference type="InterPro" id="IPR004651">
    <property type="entry name" value="HisF"/>
</dbReference>
<dbReference type="InterPro" id="IPR050064">
    <property type="entry name" value="IGPS_HisA/HisF"/>
</dbReference>
<organism evidence="13 14">
    <name type="scientific">Oceanobacillus chungangensis</name>
    <dbReference type="NCBI Taxonomy" id="1229152"/>
    <lineage>
        <taxon>Bacteria</taxon>
        <taxon>Bacillati</taxon>
        <taxon>Bacillota</taxon>
        <taxon>Bacilli</taxon>
        <taxon>Bacillales</taxon>
        <taxon>Bacillaceae</taxon>
        <taxon>Oceanobacillus</taxon>
    </lineage>
</organism>
<evidence type="ECO:0000256" key="12">
    <source>
        <dbReference type="RuleBase" id="RU003657"/>
    </source>
</evidence>
<dbReference type="FunFam" id="3.20.20.70:FF:000006">
    <property type="entry name" value="Imidazole glycerol phosphate synthase subunit HisF"/>
    <property type="match status" value="1"/>
</dbReference>
<evidence type="ECO:0000256" key="6">
    <source>
        <dbReference type="ARBA" id="ARBA00022605"/>
    </source>
</evidence>
<evidence type="ECO:0000256" key="3">
    <source>
        <dbReference type="ARBA" id="ARBA00009667"/>
    </source>
</evidence>
<protein>
    <recommendedName>
        <fullName evidence="11">Imidazole glycerol phosphate synthase subunit HisF</fullName>
        <ecNumber evidence="11">4.3.2.10</ecNumber>
    </recommendedName>
    <alternativeName>
        <fullName evidence="11">IGP synthase cyclase subunit</fullName>
    </alternativeName>
    <alternativeName>
        <fullName evidence="11">IGP synthase subunit HisF</fullName>
    </alternativeName>
    <alternativeName>
        <fullName evidence="11">ImGP synthase subunit HisF</fullName>
        <shortName evidence="11">IGPS subunit HisF</shortName>
    </alternativeName>
</protein>
<keyword evidence="14" id="KW-1185">Reference proteome</keyword>
<evidence type="ECO:0000256" key="1">
    <source>
        <dbReference type="ARBA" id="ARBA00004496"/>
    </source>
</evidence>
<keyword evidence="6 11" id="KW-0028">Amino-acid biosynthesis</keyword>
<evidence type="ECO:0000256" key="11">
    <source>
        <dbReference type="HAMAP-Rule" id="MF_01013"/>
    </source>
</evidence>
<evidence type="ECO:0000256" key="8">
    <source>
        <dbReference type="ARBA" id="ARBA00023239"/>
    </source>
</evidence>
<dbReference type="UniPathway" id="UPA00031">
    <property type="reaction ID" value="UER00010"/>
</dbReference>
<gene>
    <name evidence="11" type="primary">hisF</name>
    <name evidence="13" type="ORF">CWR45_02680</name>
</gene>
<feature type="active site" evidence="11">
    <location>
        <position position="11"/>
    </location>
</feature>
<name>A0A3D8Q181_9BACI</name>
<dbReference type="GO" id="GO:0005737">
    <property type="term" value="C:cytoplasm"/>
    <property type="evidence" value="ECO:0007669"/>
    <property type="project" value="UniProtKB-SubCell"/>
</dbReference>
<dbReference type="RefSeq" id="WP_115748267.1">
    <property type="nucleotide sequence ID" value="NZ_PIOD01000003.1"/>
</dbReference>
<dbReference type="InterPro" id="IPR006062">
    <property type="entry name" value="His_biosynth"/>
</dbReference>
<dbReference type="HAMAP" id="MF_01013">
    <property type="entry name" value="HisF"/>
    <property type="match status" value="1"/>
</dbReference>
<dbReference type="AlphaFoldDB" id="A0A3D8Q181"/>
<dbReference type="CDD" id="cd04731">
    <property type="entry name" value="HisF"/>
    <property type="match status" value="1"/>
</dbReference>
<accession>A0A3D8Q181</accession>
<dbReference type="Gene3D" id="3.20.20.70">
    <property type="entry name" value="Aldolase class I"/>
    <property type="match status" value="1"/>
</dbReference>
<comment type="caution">
    <text evidence="13">The sequence shown here is derived from an EMBL/GenBank/DDBJ whole genome shotgun (WGS) entry which is preliminary data.</text>
</comment>
<dbReference type="SUPFAM" id="SSF51366">
    <property type="entry name" value="Ribulose-phoshate binding barrel"/>
    <property type="match status" value="1"/>
</dbReference>
<sequence>MLAKRIIPCLDVDKGRVVKGKKFQNIQDVADPVELAKRYNEAGADELVFYDITASNEERDIFLDVVENVAKEIAIPFTVGGGIRTVDDIHKVLRSGADKVSINSAAVQNPEIIKEAALKFGSQCIVLSIDAKEVAANNWLVYINGGRKNTGIDAIEWAKRGENLGAGEIVINAIDADGEKNGYNIALTKAIADAVNIPIVASGGAGTIQHFADVLTEGAADAALAASVFHYEEISIPELKNYLESEAITVRSEIEWK</sequence>
<evidence type="ECO:0000313" key="13">
    <source>
        <dbReference type="EMBL" id="RDW21169.1"/>
    </source>
</evidence>
<dbReference type="PANTHER" id="PTHR21235:SF2">
    <property type="entry name" value="IMIDAZOLE GLYCEROL PHOSPHATE SYNTHASE HISHF"/>
    <property type="match status" value="1"/>
</dbReference>